<evidence type="ECO:0000256" key="4">
    <source>
        <dbReference type="ARBA" id="ARBA00023136"/>
    </source>
</evidence>
<sequence>MNVRNEIRRLATSYLPASQVSFWIGVAGVLVGLAAGILVAAQPVYLFAGAIAFAIIINFFADFERTAIALLILRSSLDIFSAQQIPALFALGLAALTLLYVAAAFLERRTIQTDWFWWFLLAWVMLQGLWPVLCILGGLGLNASPYLADNVREWTRLFSWAMVYLLVMQMKDRVAPQKIIALLFFSLIPPIIVGMLQKYANFLLPSILALKKPAIVSQFVPAEVVSGTRINSTFAHPNNFVLYLLLFICLAFWQLLRGSKPRWMWLILLFLMANLYVGTGAIFGLVMLVTALGIAIAPRLKFYNALGGIMLLLLVIVLFASTDYGRSRLDGIANTPLLNPDIDVSRAIVMSFSDYNSFNWRIAQWYYLLRAWLYEPWFGYGLGTGVYLSPYNLVPHNAYIRALAEGGIIGLVTFVALLVAQAIRLLQLLRQAPKGSDRWNFCWSLLALLIATSLGMATDNVWSGTAFYFYWWTVMGIAGWNWQERKDRSAGDRAMLLTMETAIEVKN</sequence>
<evidence type="ECO:0000256" key="1">
    <source>
        <dbReference type="ARBA" id="ARBA00004141"/>
    </source>
</evidence>
<feature type="transmembrane region" description="Helical" evidence="5">
    <location>
        <begin position="20"/>
        <end position="39"/>
    </location>
</feature>
<dbReference type="PANTHER" id="PTHR37422">
    <property type="entry name" value="TEICHURONIC ACID BIOSYNTHESIS PROTEIN TUAE"/>
    <property type="match status" value="1"/>
</dbReference>
<feature type="transmembrane region" description="Helical" evidence="5">
    <location>
        <begin position="408"/>
        <end position="426"/>
    </location>
</feature>
<feature type="transmembrane region" description="Helical" evidence="5">
    <location>
        <begin position="81"/>
        <end position="103"/>
    </location>
</feature>
<evidence type="ECO:0000259" key="6">
    <source>
        <dbReference type="Pfam" id="PF04932"/>
    </source>
</evidence>
<evidence type="ECO:0000256" key="2">
    <source>
        <dbReference type="ARBA" id="ARBA00022692"/>
    </source>
</evidence>
<proteinExistence type="predicted"/>
<comment type="caution">
    <text evidence="7">The sequence shown here is derived from an EMBL/GenBank/DDBJ whole genome shotgun (WGS) entry which is preliminary data.</text>
</comment>
<dbReference type="Proteomes" id="UP000282574">
    <property type="component" value="Unassembled WGS sequence"/>
</dbReference>
<dbReference type="GO" id="GO:0016020">
    <property type="term" value="C:membrane"/>
    <property type="evidence" value="ECO:0007669"/>
    <property type="project" value="UniProtKB-SubCell"/>
</dbReference>
<feature type="transmembrane region" description="Helical" evidence="5">
    <location>
        <begin position="302"/>
        <end position="320"/>
    </location>
</feature>
<keyword evidence="3 5" id="KW-1133">Transmembrane helix</keyword>
<reference evidence="7 8" key="1">
    <citation type="journal article" date="2019" name="Genome Biol. Evol.">
        <title>Day and night: Metabolic profiles and evolutionary relationships of six axenic non-marine cyanobacteria.</title>
        <authorList>
            <person name="Will S.E."/>
            <person name="Henke P."/>
            <person name="Boedeker C."/>
            <person name="Huang S."/>
            <person name="Brinkmann H."/>
            <person name="Rohde M."/>
            <person name="Jarek M."/>
            <person name="Friedl T."/>
            <person name="Seufert S."/>
            <person name="Schumacher M."/>
            <person name="Overmann J."/>
            <person name="Neumann-Schaal M."/>
            <person name="Petersen J."/>
        </authorList>
    </citation>
    <scope>NUCLEOTIDE SEQUENCE [LARGE SCALE GENOMIC DNA]</scope>
    <source>
        <strain evidence="7 8">SAG 39.79</strain>
    </source>
</reference>
<feature type="transmembrane region" description="Helical" evidence="5">
    <location>
        <begin position="179"/>
        <end position="196"/>
    </location>
</feature>
<comment type="subcellular location">
    <subcellularLocation>
        <location evidence="1">Membrane</location>
        <topology evidence="1">Multi-pass membrane protein</topology>
    </subcellularLocation>
</comment>
<dbReference type="PANTHER" id="PTHR37422:SF23">
    <property type="entry name" value="TEICHURONIC ACID BIOSYNTHESIS PROTEIN TUAE"/>
    <property type="match status" value="1"/>
</dbReference>
<keyword evidence="2 5" id="KW-0812">Transmembrane</keyword>
<gene>
    <name evidence="7" type="ORF">DSM107010_16280</name>
</gene>
<keyword evidence="4 5" id="KW-0472">Membrane</keyword>
<feature type="transmembrane region" description="Helical" evidence="5">
    <location>
        <begin position="115"/>
        <end position="139"/>
    </location>
</feature>
<dbReference type="Pfam" id="PF04932">
    <property type="entry name" value="Wzy_C"/>
    <property type="match status" value="1"/>
</dbReference>
<evidence type="ECO:0000256" key="5">
    <source>
        <dbReference type="SAM" id="Phobius"/>
    </source>
</evidence>
<dbReference type="AlphaFoldDB" id="A0AB37UNW2"/>
<dbReference type="RefSeq" id="WP_127022751.1">
    <property type="nucleotide sequence ID" value="NZ_RSCK01000009.1"/>
</dbReference>
<feature type="transmembrane region" description="Helical" evidence="5">
    <location>
        <begin position="44"/>
        <end position="61"/>
    </location>
</feature>
<dbReference type="EMBL" id="RSCK01000009">
    <property type="protein sequence ID" value="RUT13072.1"/>
    <property type="molecule type" value="Genomic_DNA"/>
</dbReference>
<accession>A0AB37UNW2</accession>
<feature type="transmembrane region" description="Helical" evidence="5">
    <location>
        <begin position="240"/>
        <end position="256"/>
    </location>
</feature>
<feature type="domain" description="O-antigen ligase-related" evidence="6">
    <location>
        <begin position="267"/>
        <end position="415"/>
    </location>
</feature>
<keyword evidence="8" id="KW-1185">Reference proteome</keyword>
<feature type="transmembrane region" description="Helical" evidence="5">
    <location>
        <begin position="438"/>
        <end position="456"/>
    </location>
</feature>
<evidence type="ECO:0000313" key="7">
    <source>
        <dbReference type="EMBL" id="RUT13072.1"/>
    </source>
</evidence>
<organism evidence="7 8">
    <name type="scientific">Chroococcidiopsis cubana SAG 39.79</name>
    <dbReference type="NCBI Taxonomy" id="388085"/>
    <lineage>
        <taxon>Bacteria</taxon>
        <taxon>Bacillati</taxon>
        <taxon>Cyanobacteriota</taxon>
        <taxon>Cyanophyceae</taxon>
        <taxon>Chroococcidiopsidales</taxon>
        <taxon>Chroococcidiopsidaceae</taxon>
        <taxon>Chroococcidiopsis</taxon>
    </lineage>
</organism>
<feature type="transmembrane region" description="Helical" evidence="5">
    <location>
        <begin position="462"/>
        <end position="482"/>
    </location>
</feature>
<dbReference type="InterPro" id="IPR007016">
    <property type="entry name" value="O-antigen_ligase-rel_domated"/>
</dbReference>
<evidence type="ECO:0000256" key="3">
    <source>
        <dbReference type="ARBA" id="ARBA00022989"/>
    </source>
</evidence>
<name>A0AB37UNW2_9CYAN</name>
<protein>
    <recommendedName>
        <fullName evidence="6">O-antigen ligase-related domain-containing protein</fullName>
    </recommendedName>
</protein>
<feature type="transmembrane region" description="Helical" evidence="5">
    <location>
        <begin position="263"/>
        <end position="296"/>
    </location>
</feature>
<evidence type="ECO:0000313" key="8">
    <source>
        <dbReference type="Proteomes" id="UP000282574"/>
    </source>
</evidence>
<dbReference type="InterPro" id="IPR051533">
    <property type="entry name" value="WaaL-like"/>
</dbReference>
<feature type="transmembrane region" description="Helical" evidence="5">
    <location>
        <begin position="367"/>
        <end position="388"/>
    </location>
</feature>